<evidence type="ECO:0000256" key="1">
    <source>
        <dbReference type="SAM" id="MobiDB-lite"/>
    </source>
</evidence>
<evidence type="ECO:0000313" key="2">
    <source>
        <dbReference type="EMBL" id="KGM36715.1"/>
    </source>
</evidence>
<name>A0A0A0DF67_9STRE</name>
<organism evidence="2 3">
    <name type="scientific">Streptococcus sinensis</name>
    <dbReference type="NCBI Taxonomy" id="176090"/>
    <lineage>
        <taxon>Bacteria</taxon>
        <taxon>Bacillati</taxon>
        <taxon>Bacillota</taxon>
        <taxon>Bacilli</taxon>
        <taxon>Lactobacillales</taxon>
        <taxon>Streptococcaceae</taxon>
        <taxon>Streptococcus</taxon>
    </lineage>
</organism>
<accession>A0A0A0DF67</accession>
<dbReference type="EMBL" id="JPEN01000082">
    <property type="protein sequence ID" value="KGM36715.1"/>
    <property type="molecule type" value="Genomic_DNA"/>
</dbReference>
<dbReference type="PROSITE" id="PS51257">
    <property type="entry name" value="PROKAR_LIPOPROTEIN"/>
    <property type="match status" value="1"/>
</dbReference>
<evidence type="ECO:0008006" key="4">
    <source>
        <dbReference type="Google" id="ProtNLM"/>
    </source>
</evidence>
<dbReference type="AlphaFoldDB" id="A0A0A0DF67"/>
<dbReference type="Proteomes" id="UP000030019">
    <property type="component" value="Unassembled WGS sequence"/>
</dbReference>
<dbReference type="PATRIC" id="fig|176090.4.peg.1487"/>
<sequence>MKKKWILLLMMGLIGLTLSSCVLFPRKTGRVKSSSTSETFSLRGDSSSSSSADDSLVTAETKRVGSDDYGYISIPKNWVKFTDLGGGDSIQYTDGSGYNIVSMNAYTKEKANIGEGEDFTAETIANRIYYNWSENKEAEKFWGAKTTVSGNDAYQVNVNMKSGQYLTSWIFKQKDKIYLISFEGDSDTLGKFVYYIEYTWDEKLEESGKSNI</sequence>
<comment type="caution">
    <text evidence="2">The sequence shown here is derived from an EMBL/GenBank/DDBJ whole genome shotgun (WGS) entry which is preliminary data.</text>
</comment>
<dbReference type="STRING" id="176090.SSIN_1528"/>
<protein>
    <recommendedName>
        <fullName evidence="4">Lipoprotein</fullName>
    </recommendedName>
</protein>
<keyword evidence="3" id="KW-1185">Reference proteome</keyword>
<feature type="region of interest" description="Disordered" evidence="1">
    <location>
        <begin position="35"/>
        <end position="57"/>
    </location>
</feature>
<feature type="compositionally biased region" description="Low complexity" evidence="1">
    <location>
        <begin position="45"/>
        <end position="55"/>
    </location>
</feature>
<dbReference type="RefSeq" id="WP_037617501.1">
    <property type="nucleotide sequence ID" value="NZ_JPEN01000082.1"/>
</dbReference>
<gene>
    <name evidence="2" type="ORF">SSIN_1528</name>
</gene>
<proteinExistence type="predicted"/>
<reference evidence="2 3" key="1">
    <citation type="submission" date="2014-06" db="EMBL/GenBank/DDBJ databases">
        <authorList>
            <person name="Teng J.L."/>
            <person name="Huang Y."/>
            <person name="Tse H."/>
            <person name="Lau S.K."/>
            <person name="Woo P.C."/>
        </authorList>
    </citation>
    <scope>NUCLEOTIDE SEQUENCE [LARGE SCALE GENOMIC DNA]</scope>
    <source>
        <strain evidence="2 3">HKU4</strain>
    </source>
</reference>
<evidence type="ECO:0000313" key="3">
    <source>
        <dbReference type="Proteomes" id="UP000030019"/>
    </source>
</evidence>
<dbReference type="eggNOG" id="ENOG5033DF6">
    <property type="taxonomic scope" value="Bacteria"/>
</dbReference>